<reference evidence="2" key="1">
    <citation type="journal article" date="2020" name="mSystems">
        <title>Genome- and Community-Level Interaction Insights into Carbon Utilization and Element Cycling Functions of Hydrothermarchaeota in Hydrothermal Sediment.</title>
        <authorList>
            <person name="Zhou Z."/>
            <person name="Liu Y."/>
            <person name="Xu W."/>
            <person name="Pan J."/>
            <person name="Luo Z.H."/>
            <person name="Li M."/>
        </authorList>
    </citation>
    <scope>NUCLEOTIDE SEQUENCE [LARGE SCALE GENOMIC DNA]</scope>
    <source>
        <strain evidence="2">SpSt-1217</strain>
    </source>
</reference>
<sequence>MKYILFLTIVLASLTGCSQSGPQEPIVIDETGQTETIVQTIEIDNVWAGHPVGFCLLTHGERQYIAYYNANRNMVVGQRNLNDPEFQLHVMPATSRETHGGTSTVLGWDSHNSVTLGIDKEGYIHLSGNMHVNPLTYFRSTRP</sequence>
<dbReference type="Proteomes" id="UP000886047">
    <property type="component" value="Unassembled WGS sequence"/>
</dbReference>
<gene>
    <name evidence="2" type="ORF">ENN90_02545</name>
</gene>
<keyword evidence="1" id="KW-0732">Signal</keyword>
<proteinExistence type="predicted"/>
<protein>
    <submittedName>
        <fullName evidence="2">Uncharacterized protein</fullName>
    </submittedName>
</protein>
<evidence type="ECO:0000313" key="2">
    <source>
        <dbReference type="EMBL" id="HDR50488.1"/>
    </source>
</evidence>
<feature type="signal peptide" evidence="1">
    <location>
        <begin position="1"/>
        <end position="20"/>
    </location>
</feature>
<comment type="caution">
    <text evidence="2">The sequence shown here is derived from an EMBL/GenBank/DDBJ whole genome shotgun (WGS) entry which is preliminary data.</text>
</comment>
<feature type="non-terminal residue" evidence="2">
    <location>
        <position position="143"/>
    </location>
</feature>
<organism evidence="2">
    <name type="scientific">Mariniphaga anaerophila</name>
    <dbReference type="NCBI Taxonomy" id="1484053"/>
    <lineage>
        <taxon>Bacteria</taxon>
        <taxon>Pseudomonadati</taxon>
        <taxon>Bacteroidota</taxon>
        <taxon>Bacteroidia</taxon>
        <taxon>Marinilabiliales</taxon>
        <taxon>Prolixibacteraceae</taxon>
        <taxon>Mariniphaga</taxon>
    </lineage>
</organism>
<dbReference type="Pfam" id="PF15892">
    <property type="entry name" value="BNR_4"/>
    <property type="match status" value="1"/>
</dbReference>
<evidence type="ECO:0000256" key="1">
    <source>
        <dbReference type="SAM" id="SignalP"/>
    </source>
</evidence>
<name>A0A831LIY1_9BACT</name>
<feature type="chain" id="PRO_5032489363" evidence="1">
    <location>
        <begin position="21"/>
        <end position="143"/>
    </location>
</feature>
<dbReference type="PROSITE" id="PS51257">
    <property type="entry name" value="PROKAR_LIPOPROTEIN"/>
    <property type="match status" value="1"/>
</dbReference>
<accession>A0A831LIY1</accession>
<dbReference type="EMBL" id="DSDK01000142">
    <property type="protein sequence ID" value="HDR50488.1"/>
    <property type="molecule type" value="Genomic_DNA"/>
</dbReference>
<dbReference type="AlphaFoldDB" id="A0A831LIY1"/>